<protein>
    <submittedName>
        <fullName evidence="9">Histidine decarboxylase</fullName>
    </submittedName>
</protein>
<name>A0AA35TCY0_GEOBA</name>
<dbReference type="PANTHER" id="PTHR46101:SF2">
    <property type="entry name" value="SERINE DECARBOXYLASE"/>
    <property type="match status" value="1"/>
</dbReference>
<comment type="cofactor">
    <cofactor evidence="1 6 7">
        <name>pyridoxal 5'-phosphate</name>
        <dbReference type="ChEBI" id="CHEBI:597326"/>
    </cofactor>
</comment>
<comment type="similarity">
    <text evidence="2 7">Belongs to the group II decarboxylase family.</text>
</comment>
<keyword evidence="10" id="KW-1185">Reference proteome</keyword>
<feature type="modified residue" description="N6-(pyridoxal phosphate)lysine" evidence="6">
    <location>
        <position position="231"/>
    </location>
</feature>
<evidence type="ECO:0000256" key="5">
    <source>
        <dbReference type="ARBA" id="ARBA00023239"/>
    </source>
</evidence>
<dbReference type="Pfam" id="PF00282">
    <property type="entry name" value="Pyridoxal_deC"/>
    <property type="match status" value="1"/>
</dbReference>
<dbReference type="AlphaFoldDB" id="A0AA35TCY0"/>
<dbReference type="GO" id="GO:0019752">
    <property type="term" value="P:carboxylic acid metabolic process"/>
    <property type="evidence" value="ECO:0007669"/>
    <property type="project" value="InterPro"/>
</dbReference>
<proteinExistence type="inferred from homology"/>
<dbReference type="InterPro" id="IPR015421">
    <property type="entry name" value="PyrdxlP-dep_Trfase_major"/>
</dbReference>
<evidence type="ECO:0000313" key="9">
    <source>
        <dbReference type="EMBL" id="CAI8046005.1"/>
    </source>
</evidence>
<dbReference type="GO" id="GO:0030170">
    <property type="term" value="F:pyridoxal phosphate binding"/>
    <property type="evidence" value="ECO:0007669"/>
    <property type="project" value="InterPro"/>
</dbReference>
<evidence type="ECO:0000256" key="3">
    <source>
        <dbReference type="ARBA" id="ARBA00022793"/>
    </source>
</evidence>
<dbReference type="InterPro" id="IPR002129">
    <property type="entry name" value="PyrdxlP-dep_de-COase"/>
</dbReference>
<feature type="region of interest" description="Disordered" evidence="8">
    <location>
        <begin position="373"/>
        <end position="436"/>
    </location>
</feature>
<dbReference type="PANTHER" id="PTHR46101">
    <property type="match status" value="1"/>
</dbReference>
<evidence type="ECO:0000256" key="7">
    <source>
        <dbReference type="RuleBase" id="RU000382"/>
    </source>
</evidence>
<dbReference type="Proteomes" id="UP001174909">
    <property type="component" value="Unassembled WGS sequence"/>
</dbReference>
<feature type="compositionally biased region" description="Basic and acidic residues" evidence="8">
    <location>
        <begin position="393"/>
        <end position="436"/>
    </location>
</feature>
<dbReference type="SUPFAM" id="SSF53383">
    <property type="entry name" value="PLP-dependent transferases"/>
    <property type="match status" value="1"/>
</dbReference>
<evidence type="ECO:0000256" key="6">
    <source>
        <dbReference type="PIRSR" id="PIRSR602129-50"/>
    </source>
</evidence>
<comment type="caution">
    <text evidence="9">The sequence shown here is derived from an EMBL/GenBank/DDBJ whole genome shotgun (WGS) entry which is preliminary data.</text>
</comment>
<dbReference type="InterPro" id="IPR021115">
    <property type="entry name" value="Pyridoxal-P_BS"/>
</dbReference>
<reference evidence="9" key="1">
    <citation type="submission" date="2023-03" db="EMBL/GenBank/DDBJ databases">
        <authorList>
            <person name="Steffen K."/>
            <person name="Cardenas P."/>
        </authorList>
    </citation>
    <scope>NUCLEOTIDE SEQUENCE</scope>
</reference>
<keyword evidence="4 6" id="KW-0663">Pyridoxal phosphate</keyword>
<evidence type="ECO:0000256" key="1">
    <source>
        <dbReference type="ARBA" id="ARBA00001933"/>
    </source>
</evidence>
<gene>
    <name evidence="9" type="ORF">GBAR_LOCUS25440</name>
</gene>
<evidence type="ECO:0000256" key="8">
    <source>
        <dbReference type="SAM" id="MobiDB-lite"/>
    </source>
</evidence>
<keyword evidence="5 7" id="KW-0456">Lyase</keyword>
<dbReference type="InterPro" id="IPR015424">
    <property type="entry name" value="PyrdxlP-dep_Trfase"/>
</dbReference>
<dbReference type="PROSITE" id="PS00392">
    <property type="entry name" value="DDC_GAD_HDC_YDC"/>
    <property type="match status" value="1"/>
</dbReference>
<dbReference type="EMBL" id="CASHTH010003518">
    <property type="protein sequence ID" value="CAI8046005.1"/>
    <property type="molecule type" value="Genomic_DNA"/>
</dbReference>
<accession>A0AA35TCY0</accession>
<dbReference type="GO" id="GO:0016831">
    <property type="term" value="F:carboxy-lyase activity"/>
    <property type="evidence" value="ECO:0007669"/>
    <property type="project" value="UniProtKB-KW"/>
</dbReference>
<evidence type="ECO:0000256" key="2">
    <source>
        <dbReference type="ARBA" id="ARBA00009533"/>
    </source>
</evidence>
<keyword evidence="3" id="KW-0210">Decarboxylase</keyword>
<sequence length="436" mass="48591">MNAQNDIETRLAELLKEIKDGDQWQVGYPGNQNFDYSPLIPFLSHCLNNIGDPFHQTHYRGNTHQFEREVILHFAQLTGLDPDDAWGYVTSGGTEGNMYGLYLARELHPEGMLYFSEEAHYSILKIARVLNMPHTTVKRRADGEIDYDDLRDMLTVHRGRPAIILATIGTTMRGAVDDIPAILQIIDDLNIGENYIHADAALSGMILPYVDDPQPFGFDAGIDSISISGHKLIGAPLPCGIVLTRKHLVETLGRAVELVGVNDTTLSGSRNGLTPLMLWYAINRYGAHEWRETVGGMLDTAEYAVNRFNEHGINAWRHRNSPTVVFDRPSQEVFDRWQIAPEGDVAHIITMPPRGLPHHRPIGRGLHQPAFRTAAGTRSPASGNCPSASRAGDGARSRNNDAAHRDHGGKPHRDRCPDCRHSGRGRSEPQQHRDRE</sequence>
<evidence type="ECO:0000256" key="4">
    <source>
        <dbReference type="ARBA" id="ARBA00022898"/>
    </source>
</evidence>
<evidence type="ECO:0000313" key="10">
    <source>
        <dbReference type="Proteomes" id="UP001174909"/>
    </source>
</evidence>
<dbReference type="NCBIfam" id="NF002748">
    <property type="entry name" value="PRK02769.1"/>
    <property type="match status" value="1"/>
</dbReference>
<dbReference type="Gene3D" id="3.40.640.10">
    <property type="entry name" value="Type I PLP-dependent aspartate aminotransferase-like (Major domain)"/>
    <property type="match status" value="1"/>
</dbReference>
<dbReference type="InterPro" id="IPR051151">
    <property type="entry name" value="Group_II_Decarboxylase"/>
</dbReference>
<organism evidence="9 10">
    <name type="scientific">Geodia barretti</name>
    <name type="common">Barrett's horny sponge</name>
    <dbReference type="NCBI Taxonomy" id="519541"/>
    <lineage>
        <taxon>Eukaryota</taxon>
        <taxon>Metazoa</taxon>
        <taxon>Porifera</taxon>
        <taxon>Demospongiae</taxon>
        <taxon>Heteroscleromorpha</taxon>
        <taxon>Tetractinellida</taxon>
        <taxon>Astrophorina</taxon>
        <taxon>Geodiidae</taxon>
        <taxon>Geodia</taxon>
    </lineage>
</organism>